<dbReference type="Pfam" id="PF00385">
    <property type="entry name" value="Chromo"/>
    <property type="match status" value="1"/>
</dbReference>
<evidence type="ECO:0000259" key="1">
    <source>
        <dbReference type="PROSITE" id="PS50013"/>
    </source>
</evidence>
<dbReference type="SUPFAM" id="SSF54160">
    <property type="entry name" value="Chromo domain-like"/>
    <property type="match status" value="1"/>
</dbReference>
<sequence length="76" mass="8603">MYHPKCLLPPLKAPFPNGWKCPVCVSPLNDIEKILDYESRPAGSDDGDASTRGSKQAFVNQYLVKWKGFSYLHCSW</sequence>
<dbReference type="PROSITE" id="PS50013">
    <property type="entry name" value="CHROMO_2"/>
    <property type="match status" value="1"/>
</dbReference>
<organism evidence="2 3">
    <name type="scientific">Saponaria officinalis</name>
    <name type="common">Common soapwort</name>
    <name type="synonym">Lychnis saponaria</name>
    <dbReference type="NCBI Taxonomy" id="3572"/>
    <lineage>
        <taxon>Eukaryota</taxon>
        <taxon>Viridiplantae</taxon>
        <taxon>Streptophyta</taxon>
        <taxon>Embryophyta</taxon>
        <taxon>Tracheophyta</taxon>
        <taxon>Spermatophyta</taxon>
        <taxon>Magnoliopsida</taxon>
        <taxon>eudicotyledons</taxon>
        <taxon>Gunneridae</taxon>
        <taxon>Pentapetalae</taxon>
        <taxon>Caryophyllales</taxon>
        <taxon>Caryophyllaceae</taxon>
        <taxon>Caryophylleae</taxon>
        <taxon>Saponaria</taxon>
    </lineage>
</organism>
<dbReference type="Gene3D" id="2.40.50.40">
    <property type="match status" value="1"/>
</dbReference>
<reference evidence="2" key="1">
    <citation type="submission" date="2024-03" db="EMBL/GenBank/DDBJ databases">
        <title>WGS assembly of Saponaria officinalis var. Norfolk2.</title>
        <authorList>
            <person name="Jenkins J."/>
            <person name="Shu S."/>
            <person name="Grimwood J."/>
            <person name="Barry K."/>
            <person name="Goodstein D."/>
            <person name="Schmutz J."/>
            <person name="Leebens-Mack J."/>
            <person name="Osbourn A."/>
        </authorList>
    </citation>
    <scope>NUCLEOTIDE SEQUENCE [LARGE SCALE GENOMIC DNA]</scope>
    <source>
        <strain evidence="2">JIC</strain>
    </source>
</reference>
<dbReference type="InterPro" id="IPR016197">
    <property type="entry name" value="Chromo-like_dom_sf"/>
</dbReference>
<evidence type="ECO:0000313" key="3">
    <source>
        <dbReference type="Proteomes" id="UP001443914"/>
    </source>
</evidence>
<gene>
    <name evidence="2" type="ORF">RND81_13G049000</name>
</gene>
<accession>A0AAW1GX70</accession>
<dbReference type="InterPro" id="IPR000953">
    <property type="entry name" value="Chromo/chromo_shadow_dom"/>
</dbReference>
<proteinExistence type="predicted"/>
<feature type="domain" description="Chromo" evidence="1">
    <location>
        <begin position="29"/>
        <end position="76"/>
    </location>
</feature>
<protein>
    <recommendedName>
        <fullName evidence="1">Chromo domain-containing protein</fullName>
    </recommendedName>
</protein>
<dbReference type="Proteomes" id="UP001443914">
    <property type="component" value="Unassembled WGS sequence"/>
</dbReference>
<comment type="caution">
    <text evidence="2">The sequence shown here is derived from an EMBL/GenBank/DDBJ whole genome shotgun (WGS) entry which is preliminary data.</text>
</comment>
<name>A0AAW1GX70_SAPOF</name>
<evidence type="ECO:0000313" key="2">
    <source>
        <dbReference type="EMBL" id="KAK9668297.1"/>
    </source>
</evidence>
<dbReference type="InterPro" id="IPR023780">
    <property type="entry name" value="Chromo_domain"/>
</dbReference>
<dbReference type="EMBL" id="JBDFQZ010000013">
    <property type="protein sequence ID" value="KAK9668297.1"/>
    <property type="molecule type" value="Genomic_DNA"/>
</dbReference>
<dbReference type="AlphaFoldDB" id="A0AAW1GX70"/>
<keyword evidence="3" id="KW-1185">Reference proteome</keyword>